<comment type="similarity">
    <text evidence="1">Belongs to the UPF0149 family.</text>
</comment>
<sequence length="187" mass="20655">MVSRPDYISLTEALARADADLVASESHGVLCGMSCVVRKTELGDWLGQVFEESDMNNLLIKEASQLLVGLYNDTLLQLSHSDVDFQLLLPDDEDSLAQRVEALAAWCQGFTYGLAAGGLKKNQKLPEDTAELIKDMVEIARAGHDLGEDSESDEDAYMQLYEYVRMGVLLINEELQPAHVPPQPQQS</sequence>
<dbReference type="Pfam" id="PF03695">
    <property type="entry name" value="UPF0149"/>
    <property type="match status" value="1"/>
</dbReference>
<dbReference type="SUPFAM" id="SSF101327">
    <property type="entry name" value="YgfB-like"/>
    <property type="match status" value="1"/>
</dbReference>
<dbReference type="Gene3D" id="1.20.120.740">
    <property type="entry name" value="YgfB uncharacterised protein family UPF0149, PF03695"/>
    <property type="match status" value="1"/>
</dbReference>
<name>A0A3B0XJQ9_9ZZZZ</name>
<evidence type="ECO:0000313" key="2">
    <source>
        <dbReference type="EMBL" id="VAW68645.1"/>
    </source>
</evidence>
<dbReference type="NCBIfam" id="TIGR02292">
    <property type="entry name" value="ygfB_yecA"/>
    <property type="match status" value="1"/>
</dbReference>
<reference evidence="2" key="1">
    <citation type="submission" date="2018-06" db="EMBL/GenBank/DDBJ databases">
        <authorList>
            <person name="Zhirakovskaya E."/>
        </authorList>
    </citation>
    <scope>NUCLEOTIDE SEQUENCE</scope>
</reference>
<organism evidence="2">
    <name type="scientific">hydrothermal vent metagenome</name>
    <dbReference type="NCBI Taxonomy" id="652676"/>
    <lineage>
        <taxon>unclassified sequences</taxon>
        <taxon>metagenomes</taxon>
        <taxon>ecological metagenomes</taxon>
    </lineage>
</organism>
<dbReference type="EMBL" id="UOFI01000135">
    <property type="protein sequence ID" value="VAW68645.1"/>
    <property type="molecule type" value="Genomic_DNA"/>
</dbReference>
<dbReference type="InterPro" id="IPR036255">
    <property type="entry name" value="YgfB-like_sf"/>
</dbReference>
<dbReference type="PANTHER" id="PTHR37528:SF1">
    <property type="entry name" value="UPF0149 PROTEIN YGFB"/>
    <property type="match status" value="1"/>
</dbReference>
<dbReference type="InterPro" id="IPR011978">
    <property type="entry name" value="YgfB-like"/>
</dbReference>
<proteinExistence type="inferred from homology"/>
<evidence type="ECO:0000256" key="1">
    <source>
        <dbReference type="ARBA" id="ARBA00038308"/>
    </source>
</evidence>
<gene>
    <name evidence="2" type="ORF">MNBD_GAMMA09-2062</name>
</gene>
<dbReference type="PANTHER" id="PTHR37528">
    <property type="entry name" value="UPF0149 PROTEIN YGFB"/>
    <property type="match status" value="1"/>
</dbReference>
<protein>
    <submittedName>
        <fullName evidence="2">FIG001590: Putative conserved exported protein</fullName>
    </submittedName>
</protein>
<dbReference type="GO" id="GO:0005829">
    <property type="term" value="C:cytosol"/>
    <property type="evidence" value="ECO:0007669"/>
    <property type="project" value="TreeGrafter"/>
</dbReference>
<dbReference type="AlphaFoldDB" id="A0A3B0XJQ9"/>
<accession>A0A3B0XJQ9</accession>